<accession>A0A9K3INF6</accession>
<dbReference type="Proteomes" id="UP000215914">
    <property type="component" value="Unassembled WGS sequence"/>
</dbReference>
<dbReference type="Gramene" id="mRNA:HanXRQr2_Chr07g0308301">
    <property type="protein sequence ID" value="CDS:HanXRQr2_Chr07g0308301.1"/>
    <property type="gene ID" value="HanXRQr2_Chr07g0308301"/>
</dbReference>
<proteinExistence type="predicted"/>
<dbReference type="AlphaFoldDB" id="A0A9K3INF6"/>
<protein>
    <submittedName>
        <fullName evidence="1">Uncharacterized protein</fullName>
    </submittedName>
</protein>
<evidence type="ECO:0000313" key="2">
    <source>
        <dbReference type="Proteomes" id="UP000215914"/>
    </source>
</evidence>
<comment type="caution">
    <text evidence="1">The sequence shown here is derived from an EMBL/GenBank/DDBJ whole genome shotgun (WGS) entry which is preliminary data.</text>
</comment>
<name>A0A9K3INF6_HELAN</name>
<organism evidence="1 2">
    <name type="scientific">Helianthus annuus</name>
    <name type="common">Common sunflower</name>
    <dbReference type="NCBI Taxonomy" id="4232"/>
    <lineage>
        <taxon>Eukaryota</taxon>
        <taxon>Viridiplantae</taxon>
        <taxon>Streptophyta</taxon>
        <taxon>Embryophyta</taxon>
        <taxon>Tracheophyta</taxon>
        <taxon>Spermatophyta</taxon>
        <taxon>Magnoliopsida</taxon>
        <taxon>eudicotyledons</taxon>
        <taxon>Gunneridae</taxon>
        <taxon>Pentapetalae</taxon>
        <taxon>asterids</taxon>
        <taxon>campanulids</taxon>
        <taxon>Asterales</taxon>
        <taxon>Asteraceae</taxon>
        <taxon>Asteroideae</taxon>
        <taxon>Heliantheae alliance</taxon>
        <taxon>Heliantheae</taxon>
        <taxon>Helianthus</taxon>
    </lineage>
</organism>
<reference evidence="1" key="1">
    <citation type="journal article" date="2017" name="Nature">
        <title>The sunflower genome provides insights into oil metabolism, flowering and Asterid evolution.</title>
        <authorList>
            <person name="Badouin H."/>
            <person name="Gouzy J."/>
            <person name="Grassa C.J."/>
            <person name="Murat F."/>
            <person name="Staton S.E."/>
            <person name="Cottret L."/>
            <person name="Lelandais-Briere C."/>
            <person name="Owens G.L."/>
            <person name="Carrere S."/>
            <person name="Mayjonade B."/>
            <person name="Legrand L."/>
            <person name="Gill N."/>
            <person name="Kane N.C."/>
            <person name="Bowers J.E."/>
            <person name="Hubner S."/>
            <person name="Bellec A."/>
            <person name="Berard A."/>
            <person name="Berges H."/>
            <person name="Blanchet N."/>
            <person name="Boniface M.C."/>
            <person name="Brunel D."/>
            <person name="Catrice O."/>
            <person name="Chaidir N."/>
            <person name="Claudel C."/>
            <person name="Donnadieu C."/>
            <person name="Faraut T."/>
            <person name="Fievet G."/>
            <person name="Helmstetter N."/>
            <person name="King M."/>
            <person name="Knapp S.J."/>
            <person name="Lai Z."/>
            <person name="Le Paslier M.C."/>
            <person name="Lippi Y."/>
            <person name="Lorenzon L."/>
            <person name="Mandel J.R."/>
            <person name="Marage G."/>
            <person name="Marchand G."/>
            <person name="Marquand E."/>
            <person name="Bret-Mestries E."/>
            <person name="Morien E."/>
            <person name="Nambeesan S."/>
            <person name="Nguyen T."/>
            <person name="Pegot-Espagnet P."/>
            <person name="Pouilly N."/>
            <person name="Raftis F."/>
            <person name="Sallet E."/>
            <person name="Schiex T."/>
            <person name="Thomas J."/>
            <person name="Vandecasteele C."/>
            <person name="Vares D."/>
            <person name="Vear F."/>
            <person name="Vautrin S."/>
            <person name="Crespi M."/>
            <person name="Mangin B."/>
            <person name="Burke J.M."/>
            <person name="Salse J."/>
            <person name="Munos S."/>
            <person name="Vincourt P."/>
            <person name="Rieseberg L.H."/>
            <person name="Langlade N.B."/>
        </authorList>
    </citation>
    <scope>NUCLEOTIDE SEQUENCE</scope>
    <source>
        <tissue evidence="1">Leaves</tissue>
    </source>
</reference>
<keyword evidence="2" id="KW-1185">Reference proteome</keyword>
<sequence>MSCVHDSLTPNCYLSCICKQWRIQKLFAGSTDEVFNHIFKGCGHPPWPKSRSAPVCKMEMK</sequence>
<evidence type="ECO:0000313" key="1">
    <source>
        <dbReference type="EMBL" id="KAF5799767.1"/>
    </source>
</evidence>
<dbReference type="EMBL" id="MNCJ02000322">
    <property type="protein sequence ID" value="KAF5799767.1"/>
    <property type="molecule type" value="Genomic_DNA"/>
</dbReference>
<gene>
    <name evidence="1" type="ORF">HanXRQr2_Chr07g0308301</name>
</gene>
<reference evidence="1" key="2">
    <citation type="submission" date="2020-06" db="EMBL/GenBank/DDBJ databases">
        <title>Helianthus annuus Genome sequencing and assembly Release 2.</title>
        <authorList>
            <person name="Gouzy J."/>
            <person name="Langlade N."/>
            <person name="Munos S."/>
        </authorList>
    </citation>
    <scope>NUCLEOTIDE SEQUENCE</scope>
    <source>
        <tissue evidence="1">Leaves</tissue>
    </source>
</reference>